<organism evidence="2 3">
    <name type="scientific">Stachybotrys chartarum (strain CBS 109288 / IBT 7711)</name>
    <name type="common">Toxic black mold</name>
    <name type="synonym">Stilbospora chartarum</name>
    <dbReference type="NCBI Taxonomy" id="1280523"/>
    <lineage>
        <taxon>Eukaryota</taxon>
        <taxon>Fungi</taxon>
        <taxon>Dikarya</taxon>
        <taxon>Ascomycota</taxon>
        <taxon>Pezizomycotina</taxon>
        <taxon>Sordariomycetes</taxon>
        <taxon>Hypocreomycetidae</taxon>
        <taxon>Hypocreales</taxon>
        <taxon>Stachybotryaceae</taxon>
        <taxon>Stachybotrys</taxon>
    </lineage>
</organism>
<gene>
    <name evidence="2" type="ORF">S7711_07351</name>
</gene>
<sequence>MIKTLGSRRALSQTTAILHADKPELATTFPKNTRSSSERARKTRRLSALSINFDAMASALLDESSGHADADDTSGYQHKDPSPARLCTMKSDCALHGFLTTPRQSTITTQGADGEPAAQEIPTAPLPSYFPPRLTRAMTTKEPRQSSGRWNLGDSARRVSQSEPLSGGFRSGGLKQSCSVPFPQTLRTQANDIDGQRQAWQGLNVGEEIQQKVTAMLAATETLKPTRAAFNMGSTSRKPRTVGSKVFEKMSNV</sequence>
<reference evidence="2 3" key="1">
    <citation type="journal article" date="2014" name="BMC Genomics">
        <title>Comparative genome sequencing reveals chemotype-specific gene clusters in the toxigenic black mold Stachybotrys.</title>
        <authorList>
            <person name="Semeiks J."/>
            <person name="Borek D."/>
            <person name="Otwinowski Z."/>
            <person name="Grishin N.V."/>
        </authorList>
    </citation>
    <scope>NUCLEOTIDE SEQUENCE [LARGE SCALE GENOMIC DNA]</scope>
    <source>
        <strain evidence="3">CBS 109288 / IBT 7711</strain>
    </source>
</reference>
<accession>A0A084AI83</accession>
<feature type="region of interest" description="Disordered" evidence="1">
    <location>
        <begin position="104"/>
        <end position="176"/>
    </location>
</feature>
<dbReference type="HOGENOM" id="CLU_096185_0_0_1"/>
<feature type="region of interest" description="Disordered" evidence="1">
    <location>
        <begin position="64"/>
        <end position="83"/>
    </location>
</feature>
<dbReference type="Proteomes" id="UP000028045">
    <property type="component" value="Unassembled WGS sequence"/>
</dbReference>
<name>A0A084AI83_STACB</name>
<dbReference type="EMBL" id="KL648717">
    <property type="protein sequence ID" value="KEY65012.1"/>
    <property type="molecule type" value="Genomic_DNA"/>
</dbReference>
<protein>
    <submittedName>
        <fullName evidence="2">Uncharacterized protein</fullName>
    </submittedName>
</protein>
<feature type="region of interest" description="Disordered" evidence="1">
    <location>
        <begin position="14"/>
        <end position="43"/>
    </location>
</feature>
<evidence type="ECO:0000313" key="2">
    <source>
        <dbReference type="EMBL" id="KEY65012.1"/>
    </source>
</evidence>
<dbReference type="OrthoDB" id="4207421at2759"/>
<evidence type="ECO:0000313" key="3">
    <source>
        <dbReference type="Proteomes" id="UP000028045"/>
    </source>
</evidence>
<proteinExistence type="predicted"/>
<keyword evidence="3" id="KW-1185">Reference proteome</keyword>
<dbReference type="AlphaFoldDB" id="A0A084AI83"/>
<evidence type="ECO:0000256" key="1">
    <source>
        <dbReference type="SAM" id="MobiDB-lite"/>
    </source>
</evidence>